<dbReference type="GO" id="GO:0051118">
    <property type="term" value="F:glucan endo-1,3-alpha-glucosidase activity"/>
    <property type="evidence" value="ECO:0007669"/>
    <property type="project" value="InterPro"/>
</dbReference>
<dbReference type="STRING" id="5643.A0A060SAA6"/>
<dbReference type="OrthoDB" id="3257981at2759"/>
<keyword evidence="1" id="KW-0378">Hydrolase</keyword>
<dbReference type="AlphaFoldDB" id="A0A060SAA6"/>
<accession>A0A060SAA6</accession>
<dbReference type="HOGENOM" id="CLU_019141_4_0_1"/>
<dbReference type="Proteomes" id="UP000029665">
    <property type="component" value="Unassembled WGS sequence"/>
</dbReference>
<dbReference type="CDD" id="cd11577">
    <property type="entry name" value="GH71"/>
    <property type="match status" value="1"/>
</dbReference>
<evidence type="ECO:0000313" key="1">
    <source>
        <dbReference type="EMBL" id="CDO71437.1"/>
    </source>
</evidence>
<dbReference type="OMA" id="NFNGAWR"/>
<dbReference type="Pfam" id="PF03659">
    <property type="entry name" value="Glyco_hydro_71"/>
    <property type="match status" value="1"/>
</dbReference>
<dbReference type="Gene3D" id="3.20.20.80">
    <property type="entry name" value="Glycosidases"/>
    <property type="match status" value="1"/>
</dbReference>
<comment type="caution">
    <text evidence="1">The sequence shown here is derived from an EMBL/GenBank/DDBJ whole genome shotgun (WGS) entry which is preliminary data.</text>
</comment>
<sequence length="489" mass="53615">MARRREGAAVFSLSTARAVPLASSSEAKKLVVAHHIVGLTGGGGSGDFTLDTWKNDIGLASSKGIDGFALNVGADDFTYAQVGLAYQAAEELGGGFKLFLSLDMAAIGGQMNCNSPDTATWLRNLTTTFITKTNQLMVDGKALVSTFAGESCTFGEQDVPTGWRVHFTQHPDIAGNIHFVPAFFVDIQQFKNYAGIMDGDFNFNGAWRTDFTTATASSFLGSDGSLDNPTPEQQGIIAQTLGSFQIDQWHVEQLAQVANSSHTYMTSVAPWFFTHFGPDTYNKNFIYDCDDHLYIRRWETLIANRDKVHIVQILTWNDFGESHYIGPIQGNLPPGSESWTAGLDHEGFLDITSYFARWFKSGQRPSITQDQLLMWARPHPKHAQATNDPLPPPTNYELTQDQLWAVVLATAPGKVSLATADNATAKFAVSEGVNLVNMSLTPGGYMRGTLERHGRTVVDLKPREYTFDPAPKTYNFNVFVAMAAAVINR</sequence>
<organism evidence="1 2">
    <name type="scientific">Pycnoporus cinnabarinus</name>
    <name type="common">Cinnabar-red polypore</name>
    <name type="synonym">Trametes cinnabarina</name>
    <dbReference type="NCBI Taxonomy" id="5643"/>
    <lineage>
        <taxon>Eukaryota</taxon>
        <taxon>Fungi</taxon>
        <taxon>Dikarya</taxon>
        <taxon>Basidiomycota</taxon>
        <taxon>Agaricomycotina</taxon>
        <taxon>Agaricomycetes</taxon>
        <taxon>Polyporales</taxon>
        <taxon>Polyporaceae</taxon>
        <taxon>Trametes</taxon>
    </lineage>
</organism>
<protein>
    <submittedName>
        <fullName evidence="1">Glycoside Hydrolase Family 71 protein</fullName>
    </submittedName>
</protein>
<reference evidence="1" key="1">
    <citation type="submission" date="2014-01" db="EMBL/GenBank/DDBJ databases">
        <title>The genome of the white-rot fungus Pycnoporus cinnabarinus: a basidiomycete model with a versatile arsenal for lignocellulosic biomass breakdown.</title>
        <authorList>
            <person name="Levasseur A."/>
            <person name="Lomascolo A."/>
            <person name="Ruiz-Duenas F.J."/>
            <person name="Uzan E."/>
            <person name="Piumi F."/>
            <person name="Kues U."/>
            <person name="Ram A.F.J."/>
            <person name="Murat C."/>
            <person name="Haon M."/>
            <person name="Benoit I."/>
            <person name="Arfi Y."/>
            <person name="Chevret D."/>
            <person name="Drula E."/>
            <person name="Kwon M.J."/>
            <person name="Gouret P."/>
            <person name="Lesage-Meessen L."/>
            <person name="Lombard V."/>
            <person name="Mariette J."/>
            <person name="Noirot C."/>
            <person name="Park J."/>
            <person name="Patyshakuliyeva A."/>
            <person name="Wieneger R.A.B."/>
            <person name="Wosten H.A.B."/>
            <person name="Martin F."/>
            <person name="Coutinho P.M."/>
            <person name="de Vries R."/>
            <person name="Martinez A.T."/>
            <person name="Klopp C."/>
            <person name="Pontarotti P."/>
            <person name="Henrissat B."/>
            <person name="Record E."/>
        </authorList>
    </citation>
    <scope>NUCLEOTIDE SEQUENCE [LARGE SCALE GENOMIC DNA]</scope>
    <source>
        <strain evidence="1">BRFM137</strain>
    </source>
</reference>
<name>A0A060SAA6_PYCCI</name>
<keyword evidence="2" id="KW-1185">Reference proteome</keyword>
<evidence type="ECO:0000313" key="2">
    <source>
        <dbReference type="Proteomes" id="UP000029665"/>
    </source>
</evidence>
<dbReference type="EMBL" id="CCBP010000101">
    <property type="protein sequence ID" value="CDO71437.1"/>
    <property type="molecule type" value="Genomic_DNA"/>
</dbReference>
<gene>
    <name evidence="1" type="ORF">BN946_scf184909.g31</name>
</gene>
<dbReference type="InterPro" id="IPR005197">
    <property type="entry name" value="Glyco_hydro_71"/>
</dbReference>
<proteinExistence type="predicted"/>